<protein>
    <submittedName>
        <fullName evidence="1">Polyketide synthase</fullName>
    </submittedName>
</protein>
<dbReference type="InterPro" id="IPR011008">
    <property type="entry name" value="Dimeric_a/b-barrel"/>
</dbReference>
<dbReference type="Pfam" id="PF04673">
    <property type="entry name" value="Cyclase_polyket"/>
    <property type="match status" value="1"/>
</dbReference>
<accession>A0A837DA94</accession>
<name>A0A837DA94_9PSEU</name>
<dbReference type="InterPro" id="IPR006765">
    <property type="entry name" value="Polyketide_synth_cyclase"/>
</dbReference>
<proteinExistence type="predicted"/>
<dbReference type="SUPFAM" id="SSF54909">
    <property type="entry name" value="Dimeric alpha+beta barrel"/>
    <property type="match status" value="1"/>
</dbReference>
<dbReference type="Proteomes" id="UP000030848">
    <property type="component" value="Unassembled WGS sequence"/>
</dbReference>
<reference evidence="1 2" key="1">
    <citation type="submission" date="2014-10" db="EMBL/GenBank/DDBJ databases">
        <title>Genome sequence of Micropolyspora internatus JCM3315.</title>
        <authorList>
            <person name="Shin S.-K."/>
            <person name="Yi H."/>
        </authorList>
    </citation>
    <scope>NUCLEOTIDE SEQUENCE [LARGE SCALE GENOMIC DNA]</scope>
    <source>
        <strain evidence="1 2">JCM 3315</strain>
    </source>
</reference>
<dbReference type="EMBL" id="JRZE01000003">
    <property type="protein sequence ID" value="KHF44125.1"/>
    <property type="molecule type" value="Genomic_DNA"/>
</dbReference>
<dbReference type="AlphaFoldDB" id="A0A837DA94"/>
<dbReference type="OrthoDB" id="4147507at2"/>
<organism evidence="1 2">
    <name type="scientific">Saccharomonospora viridis</name>
    <dbReference type="NCBI Taxonomy" id="1852"/>
    <lineage>
        <taxon>Bacteria</taxon>
        <taxon>Bacillati</taxon>
        <taxon>Actinomycetota</taxon>
        <taxon>Actinomycetes</taxon>
        <taxon>Pseudonocardiales</taxon>
        <taxon>Pseudonocardiaceae</taxon>
        <taxon>Saccharomonospora</taxon>
    </lineage>
</organism>
<comment type="caution">
    <text evidence="1">The sequence shown here is derived from an EMBL/GenBank/DDBJ whole genome shotgun (WGS) entry which is preliminary data.</text>
</comment>
<gene>
    <name evidence="1" type="ORF">MINT15_10070</name>
</gene>
<dbReference type="Gene3D" id="3.30.70.1090">
    <property type="entry name" value="Dimeric alpha+beta barrel"/>
    <property type="match status" value="1"/>
</dbReference>
<dbReference type="GO" id="GO:0030639">
    <property type="term" value="P:polyketide biosynthetic process"/>
    <property type="evidence" value="ECO:0007669"/>
    <property type="project" value="InterPro"/>
</dbReference>
<evidence type="ECO:0000313" key="1">
    <source>
        <dbReference type="EMBL" id="KHF44125.1"/>
    </source>
</evidence>
<dbReference type="InterPro" id="IPR038474">
    <property type="entry name" value="Polyketide_synth_cyclase_sf"/>
</dbReference>
<dbReference type="OMA" id="EMPHLMG"/>
<sequence length="123" mass="13963">MHRTLIVARMKQEDSNAVAEVFAESDSTELPHMVGVTRRTLFAFHGLYFHLVESNGDINPNLDKARQGELYADINTKLGEFISPYDPNWKQPRDAMAVPFYSWSPDSGHTIYPVHGRSLGDNR</sequence>
<evidence type="ECO:0000313" key="2">
    <source>
        <dbReference type="Proteomes" id="UP000030848"/>
    </source>
</evidence>